<dbReference type="Gene3D" id="3.40.50.1390">
    <property type="entry name" value="Resolvase, N-terminal catalytic domain"/>
    <property type="match status" value="1"/>
</dbReference>
<protein>
    <submittedName>
        <fullName evidence="8">Resolvase, N-terminal domain protein</fullName>
    </submittedName>
</protein>
<evidence type="ECO:0000256" key="1">
    <source>
        <dbReference type="ARBA" id="ARBA00022908"/>
    </source>
</evidence>
<evidence type="ECO:0000256" key="2">
    <source>
        <dbReference type="ARBA" id="ARBA00023125"/>
    </source>
</evidence>
<dbReference type="GeneID" id="79804372"/>
<dbReference type="SUPFAM" id="SSF53041">
    <property type="entry name" value="Resolvase-like"/>
    <property type="match status" value="1"/>
</dbReference>
<dbReference type="Pfam" id="PF07508">
    <property type="entry name" value="Recombinase"/>
    <property type="match status" value="1"/>
</dbReference>
<comment type="caution">
    <text evidence="8">The sequence shown here is derived from an EMBL/GenBank/DDBJ whole genome shotgun (WGS) entry which is preliminary data.</text>
</comment>
<evidence type="ECO:0000313" key="9">
    <source>
        <dbReference type="Proteomes" id="UP000006002"/>
    </source>
</evidence>
<dbReference type="InterPro" id="IPR006119">
    <property type="entry name" value="Resolv_N"/>
</dbReference>
<reference evidence="8 9" key="1">
    <citation type="submission" date="2007-03" db="EMBL/GenBank/DDBJ databases">
        <authorList>
            <person name="Fulton L."/>
            <person name="Clifton S."/>
            <person name="Fulton B."/>
            <person name="Xu J."/>
            <person name="Minx P."/>
            <person name="Pepin K.H."/>
            <person name="Johnson M."/>
            <person name="Thiruvilangam P."/>
            <person name="Bhonagiri V."/>
            <person name="Nash W.E."/>
            <person name="Mardis E.R."/>
            <person name="Wilson R.K."/>
        </authorList>
    </citation>
    <scope>NUCLEOTIDE SEQUENCE [LARGE SCALE GENOMIC DNA]</scope>
    <source>
        <strain evidence="8 9">ATCC 29174</strain>
    </source>
</reference>
<dbReference type="InterPro" id="IPR011109">
    <property type="entry name" value="DNA_bind_recombinase_dom"/>
</dbReference>
<name>A5ZPV0_9FIRM</name>
<evidence type="ECO:0000256" key="4">
    <source>
        <dbReference type="PIRSR" id="PIRSR606118-50"/>
    </source>
</evidence>
<gene>
    <name evidence="8" type="ORF">RUMOBE_01020</name>
</gene>
<evidence type="ECO:0000313" key="8">
    <source>
        <dbReference type="EMBL" id="EDM88114.1"/>
    </source>
</evidence>
<sequence>MVRRKTALRGVSASTRITKVAIYIRVSTIHQVDKDSIPMQKKDLIAYCQLILGTDNYEIFEDAGYSGKNTDRPAFQDMMGRIRKGEFTHVLVWKIDRISRNLLDFAEMYEELQSLRVTFVSKNEQFDTSTAIGEAMLKIVLVFAELERNMTSERVTATMISRANNGQWNGGRIPFGYSYDSGTSTFSIREDEAVVCRRLKDLYLDNKSLVYTARALNADGYKTRAGADWTPTAVWIIASSPFYAGIYRYNRYKGTENRTLNPEEEWVMIPEHHPAIFTLEEHEAMKSSLKTNARYVDNPVGKPHATANIHIFQGIAYCGKCGNKMVSTPGKKHADGYRPSNYSCPLHRRSKKCDNATVNDMIVGEFAINYILNMLNAKKTFSNIDTPEELQRHLLTGSTFSDISSIEEDGLNDFFNLLSRYGSDNSYVFAIKTPRRKKASVNPELAALRKEKEKQERALQRLQDLYLYSDKSMSEKDFILRKSEISDRLKDINAQLGLITQNPDSLLSDEEFIKQASHLLIQKELKGRKYIYYKNLATSVDPEILRTYMETILDSMYIIDGRISSIVFKNGLTHKFIYKN</sequence>
<evidence type="ECO:0000256" key="5">
    <source>
        <dbReference type="PROSITE-ProRule" id="PRU10137"/>
    </source>
</evidence>
<reference evidence="8 9" key="2">
    <citation type="submission" date="2007-04" db="EMBL/GenBank/DDBJ databases">
        <title>Draft genome sequence of Ruminococcus obeum (ATCC 29174).</title>
        <authorList>
            <person name="Sudarsanam P."/>
            <person name="Ley R."/>
            <person name="Guruge J."/>
            <person name="Turnbaugh P.J."/>
            <person name="Mahowald M."/>
            <person name="Liep D."/>
            <person name="Gordon J."/>
        </authorList>
    </citation>
    <scope>NUCLEOTIDE SEQUENCE [LARGE SCALE GENOMIC DNA]</scope>
    <source>
        <strain evidence="8 9">ATCC 29174</strain>
    </source>
</reference>
<dbReference type="PROSITE" id="PS51737">
    <property type="entry name" value="RECOMBINASE_DNA_BIND"/>
    <property type="match status" value="1"/>
</dbReference>
<dbReference type="InterPro" id="IPR050639">
    <property type="entry name" value="SSR_resolvase"/>
</dbReference>
<dbReference type="HOGENOM" id="CLU_010686_18_3_9"/>
<accession>A5ZPV0</accession>
<dbReference type="Proteomes" id="UP000006002">
    <property type="component" value="Unassembled WGS sequence"/>
</dbReference>
<feature type="domain" description="Recombinase" evidence="7">
    <location>
        <begin position="174"/>
        <end position="295"/>
    </location>
</feature>
<dbReference type="RefSeq" id="WP_005424349.1">
    <property type="nucleotide sequence ID" value="NZ_CP102265.1"/>
</dbReference>
<dbReference type="InterPro" id="IPR036162">
    <property type="entry name" value="Resolvase-like_N_sf"/>
</dbReference>
<dbReference type="InterPro" id="IPR025827">
    <property type="entry name" value="Zn_ribbon_recom_dom"/>
</dbReference>
<keyword evidence="2" id="KW-0238">DNA-binding</keyword>
<dbReference type="Pfam" id="PF13408">
    <property type="entry name" value="Zn_ribbon_recom"/>
    <property type="match status" value="1"/>
</dbReference>
<evidence type="ECO:0000259" key="7">
    <source>
        <dbReference type="PROSITE" id="PS51737"/>
    </source>
</evidence>
<dbReference type="PANTHER" id="PTHR30461:SF23">
    <property type="entry name" value="DNA RECOMBINASE-RELATED"/>
    <property type="match status" value="1"/>
</dbReference>
<proteinExistence type="predicted"/>
<dbReference type="InterPro" id="IPR038109">
    <property type="entry name" value="DNA_bind_recomb_sf"/>
</dbReference>
<dbReference type="PROSITE" id="PS00397">
    <property type="entry name" value="RECOMBINASES_1"/>
    <property type="match status" value="1"/>
</dbReference>
<dbReference type="Gene3D" id="3.90.1750.20">
    <property type="entry name" value="Putative Large Serine Recombinase, Chain B, Domain 2"/>
    <property type="match status" value="1"/>
</dbReference>
<feature type="domain" description="Resolvase/invertase-type recombinase catalytic" evidence="6">
    <location>
        <begin position="19"/>
        <end position="166"/>
    </location>
</feature>
<dbReference type="GO" id="GO:0003677">
    <property type="term" value="F:DNA binding"/>
    <property type="evidence" value="ECO:0007669"/>
    <property type="project" value="UniProtKB-KW"/>
</dbReference>
<evidence type="ECO:0000259" key="6">
    <source>
        <dbReference type="PROSITE" id="PS51736"/>
    </source>
</evidence>
<evidence type="ECO:0000256" key="3">
    <source>
        <dbReference type="ARBA" id="ARBA00023172"/>
    </source>
</evidence>
<dbReference type="AlphaFoldDB" id="A5ZPV0"/>
<organism evidence="8 9">
    <name type="scientific">Blautia obeum ATCC 29174</name>
    <dbReference type="NCBI Taxonomy" id="411459"/>
    <lineage>
        <taxon>Bacteria</taxon>
        <taxon>Bacillati</taxon>
        <taxon>Bacillota</taxon>
        <taxon>Clostridia</taxon>
        <taxon>Lachnospirales</taxon>
        <taxon>Lachnospiraceae</taxon>
        <taxon>Blautia</taxon>
    </lineage>
</organism>
<dbReference type="eggNOG" id="COG1961">
    <property type="taxonomic scope" value="Bacteria"/>
</dbReference>
<dbReference type="GO" id="GO:0000150">
    <property type="term" value="F:DNA strand exchange activity"/>
    <property type="evidence" value="ECO:0007669"/>
    <property type="project" value="InterPro"/>
</dbReference>
<keyword evidence="1" id="KW-0229">DNA integration</keyword>
<dbReference type="InterPro" id="IPR006118">
    <property type="entry name" value="Recombinase_CS"/>
</dbReference>
<dbReference type="EMBL" id="AAVO02000003">
    <property type="protein sequence ID" value="EDM88114.1"/>
    <property type="molecule type" value="Genomic_DNA"/>
</dbReference>
<dbReference type="GO" id="GO:0015074">
    <property type="term" value="P:DNA integration"/>
    <property type="evidence" value="ECO:0007669"/>
    <property type="project" value="UniProtKB-KW"/>
</dbReference>
<keyword evidence="3" id="KW-0233">DNA recombination</keyword>
<dbReference type="SMART" id="SM00857">
    <property type="entry name" value="Resolvase"/>
    <property type="match status" value="1"/>
</dbReference>
<dbReference type="PROSITE" id="PS51736">
    <property type="entry name" value="RECOMBINASES_3"/>
    <property type="match status" value="1"/>
</dbReference>
<dbReference type="CDD" id="cd03768">
    <property type="entry name" value="SR_ResInv"/>
    <property type="match status" value="1"/>
</dbReference>
<dbReference type="Pfam" id="PF00239">
    <property type="entry name" value="Resolvase"/>
    <property type="match status" value="1"/>
</dbReference>
<dbReference type="PANTHER" id="PTHR30461">
    <property type="entry name" value="DNA-INVERTASE FROM LAMBDOID PROPHAGE"/>
    <property type="match status" value="1"/>
</dbReference>
<feature type="active site" description="O-(5'-phospho-DNA)-serine intermediate" evidence="4 5">
    <location>
        <position position="27"/>
    </location>
</feature>